<name>A0A8J4EGL8_9ACTN</name>
<gene>
    <name evidence="1" type="ORF">Voc01_087450</name>
</gene>
<dbReference type="InterPro" id="IPR027396">
    <property type="entry name" value="DsrEFH-like"/>
</dbReference>
<evidence type="ECO:0008006" key="3">
    <source>
        <dbReference type="Google" id="ProtNLM"/>
    </source>
</evidence>
<comment type="caution">
    <text evidence="1">The sequence shown here is derived from an EMBL/GenBank/DDBJ whole genome shotgun (WGS) entry which is preliminary data.</text>
</comment>
<dbReference type="Gene3D" id="3.40.1260.10">
    <property type="entry name" value="DsrEFH-like"/>
    <property type="match status" value="1"/>
</dbReference>
<sequence length="105" mass="11134">MATAYVMVETAGPWRGPGCARFVSDAVTLCRAGHPVQLVLLQDGVTAALPGAVPGLGDGVEVWVDEFSLSQRGLPVEKLAPATRVVTMTEIALRILDPATRVVWH</sequence>
<accession>A0A8J4EGL8</accession>
<evidence type="ECO:0000313" key="2">
    <source>
        <dbReference type="Proteomes" id="UP000635606"/>
    </source>
</evidence>
<dbReference type="EMBL" id="BOPH01000125">
    <property type="protein sequence ID" value="GIJ73828.1"/>
    <property type="molecule type" value="Genomic_DNA"/>
</dbReference>
<reference evidence="1" key="1">
    <citation type="submission" date="2021-01" db="EMBL/GenBank/DDBJ databases">
        <title>Whole genome shotgun sequence of Virgisporangium ochraceum NBRC 16418.</title>
        <authorList>
            <person name="Komaki H."/>
            <person name="Tamura T."/>
        </authorList>
    </citation>
    <scope>NUCLEOTIDE SEQUENCE</scope>
    <source>
        <strain evidence="1">NBRC 16418</strain>
    </source>
</reference>
<dbReference type="RefSeq" id="WP_203933642.1">
    <property type="nucleotide sequence ID" value="NZ_BOPH01000125.1"/>
</dbReference>
<keyword evidence="2" id="KW-1185">Reference proteome</keyword>
<dbReference type="Proteomes" id="UP000635606">
    <property type="component" value="Unassembled WGS sequence"/>
</dbReference>
<evidence type="ECO:0000313" key="1">
    <source>
        <dbReference type="EMBL" id="GIJ73828.1"/>
    </source>
</evidence>
<organism evidence="1 2">
    <name type="scientific">Virgisporangium ochraceum</name>
    <dbReference type="NCBI Taxonomy" id="65505"/>
    <lineage>
        <taxon>Bacteria</taxon>
        <taxon>Bacillati</taxon>
        <taxon>Actinomycetota</taxon>
        <taxon>Actinomycetes</taxon>
        <taxon>Micromonosporales</taxon>
        <taxon>Micromonosporaceae</taxon>
        <taxon>Virgisporangium</taxon>
    </lineage>
</organism>
<dbReference type="SUPFAM" id="SSF75169">
    <property type="entry name" value="DsrEFH-like"/>
    <property type="match status" value="1"/>
</dbReference>
<proteinExistence type="predicted"/>
<dbReference type="AlphaFoldDB" id="A0A8J4EGL8"/>
<protein>
    <recommendedName>
        <fullName evidence="3">DsrE family protein</fullName>
    </recommendedName>
</protein>